<keyword evidence="3" id="KW-1185">Reference proteome</keyword>
<accession>A0ABR2PQJ9</accession>
<evidence type="ECO:0000313" key="2">
    <source>
        <dbReference type="EMBL" id="KAK8990603.1"/>
    </source>
</evidence>
<evidence type="ECO:0000256" key="1">
    <source>
        <dbReference type="SAM" id="MobiDB-lite"/>
    </source>
</evidence>
<name>A0ABR2PQJ9_9ROSI</name>
<comment type="caution">
    <text evidence="2">The sequence shown here is derived from an EMBL/GenBank/DDBJ whole genome shotgun (WGS) entry which is preliminary data.</text>
</comment>
<reference evidence="2 3" key="1">
    <citation type="journal article" date="2024" name="G3 (Bethesda)">
        <title>Genome assembly of Hibiscus sabdariffa L. provides insights into metabolisms of medicinal natural products.</title>
        <authorList>
            <person name="Kim T."/>
        </authorList>
    </citation>
    <scope>NUCLEOTIDE SEQUENCE [LARGE SCALE GENOMIC DNA]</scope>
    <source>
        <strain evidence="2">TK-2024</strain>
        <tissue evidence="2">Old leaves</tissue>
    </source>
</reference>
<dbReference type="Proteomes" id="UP001396334">
    <property type="component" value="Unassembled WGS sequence"/>
</dbReference>
<proteinExistence type="predicted"/>
<gene>
    <name evidence="2" type="ORF">V6N11_009295</name>
</gene>
<sequence length="100" mass="11060">MEPGEVLAARGGGKATTKDNPSRQATTEGQGRRRGTRDRRSPQALTDFSVSGVIKHCKDDLPEDRFMAVKMIVHAYNFSPPLTSGVRRKLISHNLFLILP</sequence>
<dbReference type="EMBL" id="JBBPBN010000054">
    <property type="protein sequence ID" value="KAK8990603.1"/>
    <property type="molecule type" value="Genomic_DNA"/>
</dbReference>
<feature type="region of interest" description="Disordered" evidence="1">
    <location>
        <begin position="1"/>
        <end position="45"/>
    </location>
</feature>
<organism evidence="2 3">
    <name type="scientific">Hibiscus sabdariffa</name>
    <name type="common">roselle</name>
    <dbReference type="NCBI Taxonomy" id="183260"/>
    <lineage>
        <taxon>Eukaryota</taxon>
        <taxon>Viridiplantae</taxon>
        <taxon>Streptophyta</taxon>
        <taxon>Embryophyta</taxon>
        <taxon>Tracheophyta</taxon>
        <taxon>Spermatophyta</taxon>
        <taxon>Magnoliopsida</taxon>
        <taxon>eudicotyledons</taxon>
        <taxon>Gunneridae</taxon>
        <taxon>Pentapetalae</taxon>
        <taxon>rosids</taxon>
        <taxon>malvids</taxon>
        <taxon>Malvales</taxon>
        <taxon>Malvaceae</taxon>
        <taxon>Malvoideae</taxon>
        <taxon>Hibiscus</taxon>
    </lineage>
</organism>
<protein>
    <submittedName>
        <fullName evidence="2">Uncharacterized protein</fullName>
    </submittedName>
</protein>
<evidence type="ECO:0000313" key="3">
    <source>
        <dbReference type="Proteomes" id="UP001396334"/>
    </source>
</evidence>